<keyword evidence="3" id="KW-1133">Transmembrane helix</keyword>
<comment type="caution">
    <text evidence="4">The sequence shown here is derived from an EMBL/GenBank/DDBJ whole genome shotgun (WGS) entry which is preliminary data.</text>
</comment>
<dbReference type="Proteomes" id="UP001352852">
    <property type="component" value="Unassembled WGS sequence"/>
</dbReference>
<accession>A0ABU7DG99</accession>
<feature type="region of interest" description="Disordered" evidence="2">
    <location>
        <begin position="58"/>
        <end position="77"/>
    </location>
</feature>
<evidence type="ECO:0000256" key="1">
    <source>
        <dbReference type="ARBA" id="ARBA00023157"/>
    </source>
</evidence>
<feature type="region of interest" description="Disordered" evidence="2">
    <location>
        <begin position="175"/>
        <end position="195"/>
    </location>
</feature>
<protein>
    <recommendedName>
        <fullName evidence="6">Tyrosine-protein phosphatase domain-containing protein</fullName>
    </recommendedName>
</protein>
<sequence>MTFSASPYSDPIQITTNMAQGMDQPEMLWVMGPVLAVVVIIIIVIAILLFKNKQERKRASPLPKDEHSGGVKDSLLANSSDPVEMRRLNYQTPGPSSHRCPNTPRMREHPPIPVIDLADHIERLKANDGLRFSQEYEFLNRYPSLHGHLNVVEGFECPNDPRGYVVWGLNAPGRVSHGKQALGDGSDKERFKTPS</sequence>
<proteinExistence type="predicted"/>
<keyword evidence="3" id="KW-0812">Transmembrane</keyword>
<gene>
    <name evidence="4" type="ORF">CHARACLAT_013486</name>
</gene>
<evidence type="ECO:0008006" key="6">
    <source>
        <dbReference type="Google" id="ProtNLM"/>
    </source>
</evidence>
<organism evidence="4 5">
    <name type="scientific">Characodon lateralis</name>
    <dbReference type="NCBI Taxonomy" id="208331"/>
    <lineage>
        <taxon>Eukaryota</taxon>
        <taxon>Metazoa</taxon>
        <taxon>Chordata</taxon>
        <taxon>Craniata</taxon>
        <taxon>Vertebrata</taxon>
        <taxon>Euteleostomi</taxon>
        <taxon>Actinopterygii</taxon>
        <taxon>Neopterygii</taxon>
        <taxon>Teleostei</taxon>
        <taxon>Neoteleostei</taxon>
        <taxon>Acanthomorphata</taxon>
        <taxon>Ovalentaria</taxon>
        <taxon>Atherinomorphae</taxon>
        <taxon>Cyprinodontiformes</taxon>
        <taxon>Goodeidae</taxon>
        <taxon>Characodon</taxon>
    </lineage>
</organism>
<feature type="transmembrane region" description="Helical" evidence="3">
    <location>
        <begin position="27"/>
        <end position="50"/>
    </location>
</feature>
<keyword evidence="3" id="KW-0472">Membrane</keyword>
<dbReference type="PANTHER" id="PTHR46957">
    <property type="entry name" value="CYTOKINE RECEPTOR"/>
    <property type="match status" value="1"/>
</dbReference>
<keyword evidence="5" id="KW-1185">Reference proteome</keyword>
<dbReference type="InterPro" id="IPR050713">
    <property type="entry name" value="RTP_Phos/Ushers"/>
</dbReference>
<dbReference type="EMBL" id="JAHUTJ010025566">
    <property type="protein sequence ID" value="MED6274143.1"/>
    <property type="molecule type" value="Genomic_DNA"/>
</dbReference>
<evidence type="ECO:0000256" key="2">
    <source>
        <dbReference type="SAM" id="MobiDB-lite"/>
    </source>
</evidence>
<evidence type="ECO:0000313" key="4">
    <source>
        <dbReference type="EMBL" id="MED6274143.1"/>
    </source>
</evidence>
<feature type="compositionally biased region" description="Basic and acidic residues" evidence="2">
    <location>
        <begin position="185"/>
        <end position="195"/>
    </location>
</feature>
<keyword evidence="1" id="KW-1015">Disulfide bond</keyword>
<dbReference type="PANTHER" id="PTHR46957:SF9">
    <property type="entry name" value="PROTEIN-TYROSINE-PHOSPHATASE"/>
    <property type="match status" value="1"/>
</dbReference>
<evidence type="ECO:0000256" key="3">
    <source>
        <dbReference type="SAM" id="Phobius"/>
    </source>
</evidence>
<evidence type="ECO:0000313" key="5">
    <source>
        <dbReference type="Proteomes" id="UP001352852"/>
    </source>
</evidence>
<name>A0ABU7DG99_9TELE</name>
<reference evidence="4 5" key="1">
    <citation type="submission" date="2021-06" db="EMBL/GenBank/DDBJ databases">
        <authorList>
            <person name="Palmer J.M."/>
        </authorList>
    </citation>
    <scope>NUCLEOTIDE SEQUENCE [LARGE SCALE GENOMIC DNA]</scope>
    <source>
        <strain evidence="4 5">CL_MEX2019</strain>
        <tissue evidence="4">Muscle</tissue>
    </source>
</reference>